<keyword evidence="2" id="KW-0813">Transport</keyword>
<evidence type="ECO:0000256" key="1">
    <source>
        <dbReference type="ARBA" id="ARBA00004651"/>
    </source>
</evidence>
<dbReference type="RefSeq" id="WP_275474188.1">
    <property type="nucleotide sequence ID" value="NZ_CP162940.1"/>
</dbReference>
<feature type="transmembrane region" description="Helical" evidence="8">
    <location>
        <begin position="399"/>
        <end position="420"/>
    </location>
</feature>
<keyword evidence="3" id="KW-1003">Cell membrane</keyword>
<evidence type="ECO:0000256" key="6">
    <source>
        <dbReference type="ARBA" id="ARBA00023065"/>
    </source>
</evidence>
<feature type="transmembrane region" description="Helical" evidence="8">
    <location>
        <begin position="283"/>
        <end position="305"/>
    </location>
</feature>
<feature type="transmembrane region" description="Helical" evidence="8">
    <location>
        <begin position="70"/>
        <end position="94"/>
    </location>
</feature>
<dbReference type="Proteomes" id="UP001579974">
    <property type="component" value="Unassembled WGS sequence"/>
</dbReference>
<keyword evidence="6" id="KW-0406">Ion transport</keyword>
<evidence type="ECO:0000256" key="5">
    <source>
        <dbReference type="ARBA" id="ARBA00022989"/>
    </source>
</evidence>
<dbReference type="PANTHER" id="PTHR32024:SF1">
    <property type="entry name" value="KTR SYSTEM POTASSIUM UPTAKE PROTEIN B"/>
    <property type="match status" value="1"/>
</dbReference>
<feature type="transmembrane region" description="Helical" evidence="8">
    <location>
        <begin position="124"/>
        <end position="145"/>
    </location>
</feature>
<keyword evidence="5 8" id="KW-1133">Transmembrane helix</keyword>
<dbReference type="Pfam" id="PF02386">
    <property type="entry name" value="TrkH"/>
    <property type="match status" value="1"/>
</dbReference>
<organism evidence="9 10">
    <name type="scientific">Alicyclobacillus fastidiosus</name>
    <dbReference type="NCBI Taxonomy" id="392011"/>
    <lineage>
        <taxon>Bacteria</taxon>
        <taxon>Bacillati</taxon>
        <taxon>Bacillota</taxon>
        <taxon>Bacilli</taxon>
        <taxon>Bacillales</taxon>
        <taxon>Alicyclobacillaceae</taxon>
        <taxon>Alicyclobacillus</taxon>
    </lineage>
</organism>
<gene>
    <name evidence="9" type="ORF">KKP3000_000448</name>
</gene>
<reference evidence="9 10" key="1">
    <citation type="journal article" date="2024" name="Int. J. Mol. Sci.">
        <title>Exploration of Alicyclobacillus spp. Genome in Search of Antibiotic Resistance.</title>
        <authorList>
            <person name="Bucka-Kolendo J."/>
            <person name="Kiousi D.E."/>
            <person name="Dekowska A."/>
            <person name="Mikolajczuk-Szczyrba A."/>
            <person name="Karadedos D.M."/>
            <person name="Michael P."/>
            <person name="Galanis A."/>
            <person name="Sokolowska B."/>
        </authorList>
    </citation>
    <scope>NUCLEOTIDE SEQUENCE [LARGE SCALE GENOMIC DNA]</scope>
    <source>
        <strain evidence="9 10">KKP 3000</strain>
    </source>
</reference>
<evidence type="ECO:0000313" key="9">
    <source>
        <dbReference type="EMBL" id="MFB5191672.1"/>
    </source>
</evidence>
<comment type="subcellular location">
    <subcellularLocation>
        <location evidence="1">Cell membrane</location>
        <topology evidence="1">Multi-pass membrane protein</topology>
    </subcellularLocation>
</comment>
<dbReference type="InterPro" id="IPR003445">
    <property type="entry name" value="Cat_transpt"/>
</dbReference>
<comment type="caution">
    <text evidence="9">The sequence shown here is derived from an EMBL/GenBank/DDBJ whole genome shotgun (WGS) entry which is preliminary data.</text>
</comment>
<feature type="transmembrane region" description="Helical" evidence="8">
    <location>
        <begin position="12"/>
        <end position="31"/>
    </location>
</feature>
<sequence length="437" mass="47835">MPRWRITPSQRIALGYAGLCLVGALLLLLPFSQKTHVSVVDAIFTSASALFVTGLSSVNTLHTFTPVGDLVIAALVQIGGIGITFLSTSFYLLLGRKLRLGDRRLLAEERNSSTRGIVRLFRRVVFFSFGIEGVAALMFTLYLHFRYGYTWAKAVGISCFHSISAFNNAGFDIWGNNLESFTRDPFMLLLTALLVILGGIGFVVLVELVRYPKQRRLSLHARIVLGMSALLLAVGTLLILAFEWNKSMANLSPGYKLLNAFFTSTVARTAGFDSVPIGNMQEVTWLILILLMFIGASPGSTGGGIKTTSLFLILKTVAANIRGRSQIVSGHRQIPWDLSQRSLLIALLSGGVVLVCTLVDAAFEPNIPIIKIIFEEVSAYGTVGLSTGITGIIGPEMKWVLILTMYIGRIGIFTFLMSLVQRSQSRVQYVEERIFIG</sequence>
<evidence type="ECO:0000256" key="7">
    <source>
        <dbReference type="ARBA" id="ARBA00023136"/>
    </source>
</evidence>
<feature type="transmembrane region" description="Helical" evidence="8">
    <location>
        <begin position="186"/>
        <end position="209"/>
    </location>
</feature>
<accession>A0ABV5AJ11</accession>
<evidence type="ECO:0000256" key="3">
    <source>
        <dbReference type="ARBA" id="ARBA00022475"/>
    </source>
</evidence>
<dbReference type="EMBL" id="JBDXSU010000013">
    <property type="protein sequence ID" value="MFB5191672.1"/>
    <property type="molecule type" value="Genomic_DNA"/>
</dbReference>
<dbReference type="PANTHER" id="PTHR32024">
    <property type="entry name" value="TRK SYSTEM POTASSIUM UPTAKE PROTEIN TRKG-RELATED"/>
    <property type="match status" value="1"/>
</dbReference>
<name>A0ABV5AJ11_9BACL</name>
<evidence type="ECO:0000313" key="10">
    <source>
        <dbReference type="Proteomes" id="UP001579974"/>
    </source>
</evidence>
<feature type="transmembrane region" description="Helical" evidence="8">
    <location>
        <begin position="343"/>
        <end position="363"/>
    </location>
</feature>
<keyword evidence="7 8" id="KW-0472">Membrane</keyword>
<evidence type="ECO:0000256" key="8">
    <source>
        <dbReference type="SAM" id="Phobius"/>
    </source>
</evidence>
<evidence type="ECO:0000256" key="2">
    <source>
        <dbReference type="ARBA" id="ARBA00022448"/>
    </source>
</evidence>
<keyword evidence="4 8" id="KW-0812">Transmembrane</keyword>
<evidence type="ECO:0000256" key="4">
    <source>
        <dbReference type="ARBA" id="ARBA00022692"/>
    </source>
</evidence>
<protein>
    <submittedName>
        <fullName evidence="9">Potassium transporter TrkG</fullName>
    </submittedName>
</protein>
<proteinExistence type="predicted"/>
<feature type="transmembrane region" description="Helical" evidence="8">
    <location>
        <begin position="221"/>
        <end position="242"/>
    </location>
</feature>
<keyword evidence="10" id="KW-1185">Reference proteome</keyword>
<feature type="transmembrane region" description="Helical" evidence="8">
    <location>
        <begin position="372"/>
        <end position="393"/>
    </location>
</feature>